<evidence type="ECO:0000256" key="2">
    <source>
        <dbReference type="ARBA" id="ARBA00022475"/>
    </source>
</evidence>
<evidence type="ECO:0000256" key="7">
    <source>
        <dbReference type="PIRSR" id="PIRSR005091-2"/>
    </source>
</evidence>
<evidence type="ECO:0000256" key="1">
    <source>
        <dbReference type="ARBA" id="ARBA00004651"/>
    </source>
</evidence>
<comment type="caution">
    <text evidence="11">The sequence shown here is derived from an EMBL/GenBank/DDBJ whole genome shotgun (WGS) entry which is preliminary data.</text>
</comment>
<dbReference type="Gene3D" id="3.30.1120.80">
    <property type="match status" value="1"/>
</dbReference>
<feature type="binding site" evidence="8">
    <location>
        <position position="487"/>
    </location>
    <ligand>
        <name>Mn(2+)</name>
        <dbReference type="ChEBI" id="CHEBI:29035"/>
    </ligand>
</feature>
<evidence type="ECO:0000256" key="6">
    <source>
        <dbReference type="PIRSR" id="PIRSR005091-1"/>
    </source>
</evidence>
<keyword evidence="7" id="KW-0479">Metal-binding</keyword>
<feature type="transmembrane region" description="Helical" evidence="9">
    <location>
        <begin position="129"/>
        <end position="155"/>
    </location>
</feature>
<evidence type="ECO:0000256" key="3">
    <source>
        <dbReference type="ARBA" id="ARBA00022692"/>
    </source>
</evidence>
<feature type="transmembrane region" description="Helical" evidence="9">
    <location>
        <begin position="176"/>
        <end position="194"/>
    </location>
</feature>
<dbReference type="InterPro" id="IPR050448">
    <property type="entry name" value="OpgB/LTA_synthase_biosynth"/>
</dbReference>
<protein>
    <submittedName>
        <fullName evidence="11">LTA synthase family protein</fullName>
    </submittedName>
</protein>
<proteinExistence type="predicted"/>
<keyword evidence="3 9" id="KW-0812">Transmembrane</keyword>
<dbReference type="InterPro" id="IPR000917">
    <property type="entry name" value="Sulfatase_N"/>
</dbReference>
<dbReference type="AlphaFoldDB" id="A0A921JI44"/>
<feature type="transmembrane region" description="Helical" evidence="9">
    <location>
        <begin position="12"/>
        <end position="35"/>
    </location>
</feature>
<accession>A0A921JI44</accession>
<name>A0A921JI44_9BACT</name>
<feature type="active site" evidence="6">
    <location>
        <position position="317"/>
    </location>
</feature>
<dbReference type="GO" id="GO:0005886">
    <property type="term" value="C:plasma membrane"/>
    <property type="evidence" value="ECO:0007669"/>
    <property type="project" value="UniProtKB-SubCell"/>
</dbReference>
<evidence type="ECO:0000256" key="4">
    <source>
        <dbReference type="ARBA" id="ARBA00022989"/>
    </source>
</evidence>
<evidence type="ECO:0000256" key="5">
    <source>
        <dbReference type="ARBA" id="ARBA00023136"/>
    </source>
</evidence>
<sequence>MRILLRLVVTWLAYVAIFVLSKPLFMLLNAPVYGWVSLRDCVDVMWHGLRLDMGVAGYLTALPALISIAGIWLRPASRVVCYAYRAYFMAVSLLVSMIFTLNAALYGFWKFPLDMTPLFYFSTSPSAAVASVSWWFIAAWTVGMWFISALIYLIFRRIYILDDGMSLSVHQRVKRTVAVVVFMGFLIIPIRGGFTVATLNPSAAYFSQHQSLNHAAMNPAFSLLYSATHQADFDKMGRYYADDEAAQLFGRLHLRAASDSLPDMLSSLRPDIYVIIMESFSAQLMPSLGGDSIALGVDSIARSGLSFTNFFANGFRTDRGLPAILNALPSPPNTGVMKHPDVIERMPSVAHELSRAGYSTAYYYGGDVNFANMNAFVVGSGFQKVVSDADFPLSQRMSKWGVHDGPLFERVAEDVKPSTETLRHFTVIQTSSSHEPFEVPAGFARFAGQPASVNAFAYADSVITAFVDRLRDSAGWDNTLVIMVADHWGAYPDNLEDARARHHIPLVMTGGALKGVPRQVDVYGSQVDIAPTLMAMLGLDSHVFVFGNNLFDTNVPHFGIYFDSDNAGMFEASPGGGETYTVFNTDTDQAVTSGGSRDLTPYIKAYLQTLYDHMAPKRGQ</sequence>
<dbReference type="InterPro" id="IPR012160">
    <property type="entry name" value="LtaS-like"/>
</dbReference>
<keyword evidence="2" id="KW-1003">Cell membrane</keyword>
<evidence type="ECO:0000256" key="8">
    <source>
        <dbReference type="PIRSR" id="PIRSR005091-3"/>
    </source>
</evidence>
<evidence type="ECO:0000313" key="11">
    <source>
        <dbReference type="EMBL" id="HJE38609.1"/>
    </source>
</evidence>
<dbReference type="InterPro" id="IPR017850">
    <property type="entry name" value="Alkaline_phosphatase_core_sf"/>
</dbReference>
<organism evidence="11 12">
    <name type="scientific">Candidatus Amulumruptor caecigallinarius</name>
    <dbReference type="NCBI Taxonomy" id="2109911"/>
    <lineage>
        <taxon>Bacteria</taxon>
        <taxon>Pseudomonadati</taxon>
        <taxon>Bacteroidota</taxon>
        <taxon>Bacteroidia</taxon>
        <taxon>Bacteroidales</taxon>
        <taxon>Muribaculaceae</taxon>
        <taxon>Candidatus Amulumruptor</taxon>
    </lineage>
</organism>
<dbReference type="PANTHER" id="PTHR47371">
    <property type="entry name" value="LIPOTEICHOIC ACID SYNTHASE"/>
    <property type="match status" value="1"/>
</dbReference>
<dbReference type="SUPFAM" id="SSF53649">
    <property type="entry name" value="Alkaline phosphatase-like"/>
    <property type="match status" value="1"/>
</dbReference>
<dbReference type="Pfam" id="PF00884">
    <property type="entry name" value="Sulfatase"/>
    <property type="match status" value="1"/>
</dbReference>
<feature type="binding site" evidence="8">
    <location>
        <position position="278"/>
    </location>
    <ligand>
        <name>Mn(2+)</name>
        <dbReference type="ChEBI" id="CHEBI:29035"/>
    </ligand>
</feature>
<keyword evidence="7" id="KW-0464">Manganese</keyword>
<feature type="transmembrane region" description="Helical" evidence="9">
    <location>
        <begin position="55"/>
        <end position="74"/>
    </location>
</feature>
<evidence type="ECO:0000259" key="10">
    <source>
        <dbReference type="Pfam" id="PF00884"/>
    </source>
</evidence>
<keyword evidence="4 9" id="KW-1133">Transmembrane helix</keyword>
<dbReference type="PANTHER" id="PTHR47371:SF3">
    <property type="entry name" value="PHOSPHOGLYCEROL TRANSFERASE I"/>
    <property type="match status" value="1"/>
</dbReference>
<dbReference type="PIRSF" id="PIRSF005091">
    <property type="entry name" value="Mmb_sulf_HI1246"/>
    <property type="match status" value="1"/>
</dbReference>
<feature type="domain" description="Sulfatase N-terminal" evidence="10">
    <location>
        <begin position="270"/>
        <end position="538"/>
    </location>
</feature>
<feature type="transmembrane region" description="Helical" evidence="9">
    <location>
        <begin position="86"/>
        <end position="109"/>
    </location>
</feature>
<dbReference type="Gene3D" id="3.40.720.10">
    <property type="entry name" value="Alkaline Phosphatase, subunit A"/>
    <property type="match status" value="1"/>
</dbReference>
<keyword evidence="5 9" id="KW-0472">Membrane</keyword>
<dbReference type="GO" id="GO:0046872">
    <property type="term" value="F:metal ion binding"/>
    <property type="evidence" value="ECO:0007669"/>
    <property type="project" value="UniProtKB-KW"/>
</dbReference>
<reference evidence="11" key="1">
    <citation type="journal article" date="2021" name="PeerJ">
        <title>Extensive microbial diversity within the chicken gut microbiome revealed by metagenomics and culture.</title>
        <authorList>
            <person name="Gilroy R."/>
            <person name="Ravi A."/>
            <person name="Getino M."/>
            <person name="Pursley I."/>
            <person name="Horton D.L."/>
            <person name="Alikhan N.F."/>
            <person name="Baker D."/>
            <person name="Gharbi K."/>
            <person name="Hall N."/>
            <person name="Watson M."/>
            <person name="Adriaenssens E.M."/>
            <person name="Foster-Nyarko E."/>
            <person name="Jarju S."/>
            <person name="Secka A."/>
            <person name="Antonio M."/>
            <person name="Oren A."/>
            <person name="Chaudhuri R.R."/>
            <person name="La Ragione R."/>
            <person name="Hildebrand F."/>
            <person name="Pallen M.J."/>
        </authorList>
    </citation>
    <scope>NUCLEOTIDE SEQUENCE</scope>
    <source>
        <strain evidence="11">4100</strain>
    </source>
</reference>
<comment type="subcellular location">
    <subcellularLocation>
        <location evidence="1">Cell membrane</location>
        <topology evidence="1">Multi-pass membrane protein</topology>
    </subcellularLocation>
</comment>
<feature type="binding site" evidence="8">
    <location>
        <position position="486"/>
    </location>
    <ligand>
        <name>Mn(2+)</name>
        <dbReference type="ChEBI" id="CHEBI:29035"/>
    </ligand>
</feature>
<feature type="binding site" evidence="7">
    <location>
        <position position="434"/>
    </location>
    <ligand>
        <name>substrate</name>
    </ligand>
</feature>
<feature type="binding site" evidence="8">
    <location>
        <position position="317"/>
    </location>
    <ligand>
        <name>Mn(2+)</name>
        <dbReference type="ChEBI" id="CHEBI:29035"/>
    </ligand>
</feature>
<evidence type="ECO:0000313" key="12">
    <source>
        <dbReference type="Proteomes" id="UP000711407"/>
    </source>
</evidence>
<gene>
    <name evidence="11" type="ORF">K8V47_02450</name>
</gene>
<dbReference type="EMBL" id="DYXT01000017">
    <property type="protein sequence ID" value="HJE38609.1"/>
    <property type="molecule type" value="Genomic_DNA"/>
</dbReference>
<reference evidence="11" key="2">
    <citation type="submission" date="2021-09" db="EMBL/GenBank/DDBJ databases">
        <authorList>
            <person name="Gilroy R."/>
        </authorList>
    </citation>
    <scope>NUCLEOTIDE SEQUENCE</scope>
    <source>
        <strain evidence="11">4100</strain>
    </source>
</reference>
<dbReference type="Proteomes" id="UP000711407">
    <property type="component" value="Unassembled WGS sequence"/>
</dbReference>
<dbReference type="CDD" id="cd16015">
    <property type="entry name" value="LTA_synthase"/>
    <property type="match status" value="1"/>
</dbReference>
<evidence type="ECO:0000256" key="9">
    <source>
        <dbReference type="SAM" id="Phobius"/>
    </source>
</evidence>